<dbReference type="PATRIC" id="fig|433924.3.peg.1819"/>
<feature type="chain" id="PRO_5007546574" evidence="2">
    <location>
        <begin position="22"/>
        <end position="208"/>
    </location>
</feature>
<name>A0A147GM48_9BURK</name>
<dbReference type="RefSeq" id="WP_058644260.1">
    <property type="nucleotide sequence ID" value="NZ_LDSL01000180.1"/>
</dbReference>
<keyword evidence="4" id="KW-1185">Reference proteome</keyword>
<feature type="compositionally biased region" description="Low complexity" evidence="1">
    <location>
        <begin position="26"/>
        <end position="52"/>
    </location>
</feature>
<organism evidence="3 4">
    <name type="scientific">Pseudacidovorax intermedius</name>
    <dbReference type="NCBI Taxonomy" id="433924"/>
    <lineage>
        <taxon>Bacteria</taxon>
        <taxon>Pseudomonadati</taxon>
        <taxon>Pseudomonadota</taxon>
        <taxon>Betaproteobacteria</taxon>
        <taxon>Burkholderiales</taxon>
        <taxon>Comamonadaceae</taxon>
        <taxon>Pseudacidovorax</taxon>
    </lineage>
</organism>
<proteinExistence type="predicted"/>
<sequence>MTKTLALIAAAALTLPLSALAQSSAATDAKPAAKSTQKAASSSKSTAKSTKAASKDKVVPVKGKQHLKASAVKAVEETTPVADDPSIVLNDADIAVAQRVYTGKIQCELGADVTVTADEAKPGFFTVSTKGARYRMHPVESRTGAIRLEDSRAGAMWLQLGNKSMLMNQKQGVRMADECQAAPQVAFAEEMKKNPPKALFDGADAPKK</sequence>
<dbReference type="AlphaFoldDB" id="A0A147GM48"/>
<dbReference type="OrthoDB" id="5297272at2"/>
<feature type="signal peptide" evidence="2">
    <location>
        <begin position="1"/>
        <end position="21"/>
    </location>
</feature>
<accession>A0A147GM48</accession>
<dbReference type="Proteomes" id="UP000072741">
    <property type="component" value="Unassembled WGS sequence"/>
</dbReference>
<feature type="region of interest" description="Disordered" evidence="1">
    <location>
        <begin position="26"/>
        <end position="62"/>
    </location>
</feature>
<evidence type="ECO:0000313" key="3">
    <source>
        <dbReference type="EMBL" id="KTT14620.1"/>
    </source>
</evidence>
<comment type="caution">
    <text evidence="3">The sequence shown here is derived from an EMBL/GenBank/DDBJ whole genome shotgun (WGS) entry which is preliminary data.</text>
</comment>
<dbReference type="EMBL" id="LDSL01000180">
    <property type="protein sequence ID" value="KTT14620.1"/>
    <property type="molecule type" value="Genomic_DNA"/>
</dbReference>
<reference evidence="3 4" key="1">
    <citation type="journal article" date="2016" name="Front. Microbiol.">
        <title>Genomic Resource of Rice Seed Associated Bacteria.</title>
        <authorList>
            <person name="Midha S."/>
            <person name="Bansal K."/>
            <person name="Sharma S."/>
            <person name="Kumar N."/>
            <person name="Patil P.P."/>
            <person name="Chaudhry V."/>
            <person name="Patil P.B."/>
        </authorList>
    </citation>
    <scope>NUCLEOTIDE SEQUENCE [LARGE SCALE GENOMIC DNA]</scope>
    <source>
        <strain evidence="3 4">NS331</strain>
    </source>
</reference>
<protein>
    <submittedName>
        <fullName evidence="3">Uncharacterized protein</fullName>
    </submittedName>
</protein>
<evidence type="ECO:0000256" key="2">
    <source>
        <dbReference type="SAM" id="SignalP"/>
    </source>
</evidence>
<keyword evidence="2" id="KW-0732">Signal</keyword>
<gene>
    <name evidence="3" type="ORF">NS331_23075</name>
</gene>
<evidence type="ECO:0000313" key="4">
    <source>
        <dbReference type="Proteomes" id="UP000072741"/>
    </source>
</evidence>
<evidence type="ECO:0000256" key="1">
    <source>
        <dbReference type="SAM" id="MobiDB-lite"/>
    </source>
</evidence>